<dbReference type="Proteomes" id="UP001292094">
    <property type="component" value="Unassembled WGS sequence"/>
</dbReference>
<gene>
    <name evidence="1" type="ORF">Pmani_031351</name>
</gene>
<evidence type="ECO:0000313" key="2">
    <source>
        <dbReference type="Proteomes" id="UP001292094"/>
    </source>
</evidence>
<name>A0AAE1TUZ0_9EUCA</name>
<accession>A0AAE1TUZ0</accession>
<reference evidence="1" key="1">
    <citation type="submission" date="2023-11" db="EMBL/GenBank/DDBJ databases">
        <title>Genome assemblies of two species of porcelain crab, Petrolisthes cinctipes and Petrolisthes manimaculis (Anomura: Porcellanidae).</title>
        <authorList>
            <person name="Angst P."/>
        </authorList>
    </citation>
    <scope>NUCLEOTIDE SEQUENCE</scope>
    <source>
        <strain evidence="1">PB745_02</strain>
        <tissue evidence="1">Gill</tissue>
    </source>
</reference>
<organism evidence="1 2">
    <name type="scientific">Petrolisthes manimaculis</name>
    <dbReference type="NCBI Taxonomy" id="1843537"/>
    <lineage>
        <taxon>Eukaryota</taxon>
        <taxon>Metazoa</taxon>
        <taxon>Ecdysozoa</taxon>
        <taxon>Arthropoda</taxon>
        <taxon>Crustacea</taxon>
        <taxon>Multicrustacea</taxon>
        <taxon>Malacostraca</taxon>
        <taxon>Eumalacostraca</taxon>
        <taxon>Eucarida</taxon>
        <taxon>Decapoda</taxon>
        <taxon>Pleocyemata</taxon>
        <taxon>Anomura</taxon>
        <taxon>Galatheoidea</taxon>
        <taxon>Porcellanidae</taxon>
        <taxon>Petrolisthes</taxon>
    </lineage>
</organism>
<sequence>MTNADKRSPLRPMVDTTQWNAQYRAPAQVPDDDEGLLLAHTYDDVMEPRPREDMVVVRAGQDVVQVPAYVFGVIERSIQGQTRE</sequence>
<keyword evidence="2" id="KW-1185">Reference proteome</keyword>
<dbReference type="AlphaFoldDB" id="A0AAE1TUZ0"/>
<comment type="caution">
    <text evidence="1">The sequence shown here is derived from an EMBL/GenBank/DDBJ whole genome shotgun (WGS) entry which is preliminary data.</text>
</comment>
<protein>
    <submittedName>
        <fullName evidence="1">Uncharacterized protein</fullName>
    </submittedName>
</protein>
<dbReference type="EMBL" id="JAWZYT010003917">
    <property type="protein sequence ID" value="KAK4296134.1"/>
    <property type="molecule type" value="Genomic_DNA"/>
</dbReference>
<proteinExistence type="predicted"/>
<evidence type="ECO:0000313" key="1">
    <source>
        <dbReference type="EMBL" id="KAK4296134.1"/>
    </source>
</evidence>